<protein>
    <recommendedName>
        <fullName evidence="2">Serine aminopeptidase S33 domain-containing protein</fullName>
    </recommendedName>
</protein>
<dbReference type="Gene3D" id="3.40.50.1820">
    <property type="entry name" value="alpha/beta hydrolase"/>
    <property type="match status" value="1"/>
</dbReference>
<feature type="signal peptide" evidence="1">
    <location>
        <begin position="1"/>
        <end position="21"/>
    </location>
</feature>
<evidence type="ECO:0000259" key="2">
    <source>
        <dbReference type="Pfam" id="PF12146"/>
    </source>
</evidence>
<gene>
    <name evidence="3" type="ORF">A9Q84_02975</name>
</gene>
<dbReference type="AlphaFoldDB" id="A0A1Y5FCT1"/>
<feature type="chain" id="PRO_5012509011" description="Serine aminopeptidase S33 domain-containing protein" evidence="1">
    <location>
        <begin position="22"/>
        <end position="301"/>
    </location>
</feature>
<evidence type="ECO:0000313" key="4">
    <source>
        <dbReference type="Proteomes" id="UP000196531"/>
    </source>
</evidence>
<evidence type="ECO:0000256" key="1">
    <source>
        <dbReference type="SAM" id="SignalP"/>
    </source>
</evidence>
<evidence type="ECO:0000313" key="3">
    <source>
        <dbReference type="EMBL" id="OUS00161.1"/>
    </source>
</evidence>
<dbReference type="InterPro" id="IPR029058">
    <property type="entry name" value="AB_hydrolase_fold"/>
</dbReference>
<dbReference type="Proteomes" id="UP000196531">
    <property type="component" value="Unassembled WGS sequence"/>
</dbReference>
<dbReference type="Pfam" id="PF12146">
    <property type="entry name" value="Hydrolase_4"/>
    <property type="match status" value="1"/>
</dbReference>
<comment type="caution">
    <text evidence="3">The sequence shown here is derived from an EMBL/GenBank/DDBJ whole genome shotgun (WGS) entry which is preliminary data.</text>
</comment>
<dbReference type="EMBL" id="MAAO01000002">
    <property type="protein sequence ID" value="OUS00161.1"/>
    <property type="molecule type" value="Genomic_DNA"/>
</dbReference>
<organism evidence="3 4">
    <name type="scientific">Halobacteriovorax marinus</name>
    <dbReference type="NCBI Taxonomy" id="97084"/>
    <lineage>
        <taxon>Bacteria</taxon>
        <taxon>Pseudomonadati</taxon>
        <taxon>Bdellovibrionota</taxon>
        <taxon>Bacteriovoracia</taxon>
        <taxon>Bacteriovoracales</taxon>
        <taxon>Halobacteriovoraceae</taxon>
        <taxon>Halobacteriovorax</taxon>
    </lineage>
</organism>
<dbReference type="InterPro" id="IPR022742">
    <property type="entry name" value="Hydrolase_4"/>
</dbReference>
<sequence length="301" mass="34210">MQFIKTSIFLFALCMSVNSIAGSYLNWQMDRIDFLNKGKKISIRTGFLKANPDVPFKGNILYYQGLADSMLNHDPLFEVLIKDGYRVIAFDYMGQGGSLGSMNYTKIQNINRLGDLVISKYKRNDGANHKYHIIGWSTGGLAAYKKAYLDKGKTVKSITLIAPGISPRYLVGEGLFNWPIDEITIRTLTTNRFIGVNDPHEDAIYPASPAHVLKFSINLQMQAYKARRSWKISKAVKGFVLLSDPRIDTYVNSNKTLKAIKKNARHFKTLLYKNTLHEIDNEEESTAKLVRRDILNFINNQ</sequence>
<dbReference type="SUPFAM" id="SSF53474">
    <property type="entry name" value="alpha/beta-Hydrolases"/>
    <property type="match status" value="1"/>
</dbReference>
<keyword evidence="1" id="KW-0732">Signal</keyword>
<proteinExistence type="predicted"/>
<reference evidence="4" key="1">
    <citation type="journal article" date="2017" name="Proc. Natl. Acad. Sci. U.S.A.">
        <title>Simulation of Deepwater Horizon oil plume reveals substrate specialization within a complex community of hydrocarbon-degraders.</title>
        <authorList>
            <person name="Hu P."/>
            <person name="Dubinsky E.A."/>
            <person name="Probst A.J."/>
            <person name="Wang J."/>
            <person name="Sieber C.M.K."/>
            <person name="Tom L.M."/>
            <person name="Gardinali P."/>
            <person name="Banfield J.F."/>
            <person name="Atlas R.M."/>
            <person name="Andersen G.L."/>
        </authorList>
    </citation>
    <scope>NUCLEOTIDE SEQUENCE [LARGE SCALE GENOMIC DNA]</scope>
</reference>
<name>A0A1Y5FCT1_9BACT</name>
<accession>A0A1Y5FCT1</accession>
<feature type="domain" description="Serine aminopeptidase S33" evidence="2">
    <location>
        <begin position="57"/>
        <end position="284"/>
    </location>
</feature>